<evidence type="ECO:0000256" key="10">
    <source>
        <dbReference type="ARBA" id="ARBA00041760"/>
    </source>
</evidence>
<dbReference type="GO" id="GO:0043829">
    <property type="term" value="F:tRNA-specific adenosine-37 deaminase activity"/>
    <property type="evidence" value="ECO:0007669"/>
    <property type="project" value="UniProtKB-EC"/>
</dbReference>
<comment type="caution">
    <text evidence="14">The sequence shown here is derived from an EMBL/GenBank/DDBJ whole genome shotgun (WGS) entry which is preliminary data.</text>
</comment>
<keyword evidence="2" id="KW-0479">Metal-binding</keyword>
<evidence type="ECO:0000256" key="3">
    <source>
        <dbReference type="ARBA" id="ARBA00022801"/>
    </source>
</evidence>
<keyword evidence="4" id="KW-0862">Zinc</keyword>
<dbReference type="GO" id="GO:0008033">
    <property type="term" value="P:tRNA processing"/>
    <property type="evidence" value="ECO:0007669"/>
    <property type="project" value="UniProtKB-KW"/>
</dbReference>
<dbReference type="PROSITE" id="PS50003">
    <property type="entry name" value="PH_DOMAIN"/>
    <property type="match status" value="1"/>
</dbReference>
<evidence type="ECO:0000259" key="13">
    <source>
        <dbReference type="PROSITE" id="PS50141"/>
    </source>
</evidence>
<dbReference type="Proteomes" id="UP000283543">
    <property type="component" value="Unassembled WGS sequence"/>
</dbReference>
<dbReference type="InterPro" id="IPR011993">
    <property type="entry name" value="PH-like_dom_sf"/>
</dbReference>
<evidence type="ECO:0000313" key="14">
    <source>
        <dbReference type="EMBL" id="RHY59782.1"/>
    </source>
</evidence>
<evidence type="ECO:0000256" key="1">
    <source>
        <dbReference type="ARBA" id="ARBA00022694"/>
    </source>
</evidence>
<dbReference type="CDD" id="cd00821">
    <property type="entry name" value="PH"/>
    <property type="match status" value="1"/>
</dbReference>
<organism evidence="14 15">
    <name type="scientific">Aphanomyces astaci</name>
    <name type="common">Crayfish plague agent</name>
    <dbReference type="NCBI Taxonomy" id="112090"/>
    <lineage>
        <taxon>Eukaryota</taxon>
        <taxon>Sar</taxon>
        <taxon>Stramenopiles</taxon>
        <taxon>Oomycota</taxon>
        <taxon>Saprolegniomycetes</taxon>
        <taxon>Saprolegniales</taxon>
        <taxon>Verrucalvaceae</taxon>
        <taxon>Aphanomyces</taxon>
    </lineage>
</organism>
<dbReference type="SMART" id="SM00233">
    <property type="entry name" value="PH"/>
    <property type="match status" value="1"/>
</dbReference>
<evidence type="ECO:0000256" key="11">
    <source>
        <dbReference type="ARBA" id="ARBA00047635"/>
    </source>
</evidence>
<evidence type="ECO:0000259" key="12">
    <source>
        <dbReference type="PROSITE" id="PS50003"/>
    </source>
</evidence>
<evidence type="ECO:0000256" key="7">
    <source>
        <dbReference type="ARBA" id="ARBA00038326"/>
    </source>
</evidence>
<feature type="domain" description="PH" evidence="12">
    <location>
        <begin position="370"/>
        <end position="481"/>
    </location>
</feature>
<dbReference type="SUPFAM" id="SSF50729">
    <property type="entry name" value="PH domain-like"/>
    <property type="match status" value="1"/>
</dbReference>
<dbReference type="PANTHER" id="PTHR46516">
    <property type="entry name" value="TRNA-SPECIFIC ADENOSINE DEAMINASE 1"/>
    <property type="match status" value="1"/>
</dbReference>
<dbReference type="PANTHER" id="PTHR46516:SF1">
    <property type="entry name" value="TRNA-SPECIFIC ADENOSINE DEAMINASE 1"/>
    <property type="match status" value="1"/>
</dbReference>
<comment type="catalytic activity">
    <reaction evidence="11">
        <text>adenosine(37) in tRNA(Ala) + H2O + H(+) = inosine(37) in tRNA(Ala) + NH4(+)</text>
        <dbReference type="Rhea" id="RHEA:50968"/>
        <dbReference type="Rhea" id="RHEA-COMP:12855"/>
        <dbReference type="Rhea" id="RHEA-COMP:12856"/>
        <dbReference type="ChEBI" id="CHEBI:15377"/>
        <dbReference type="ChEBI" id="CHEBI:15378"/>
        <dbReference type="ChEBI" id="CHEBI:28938"/>
        <dbReference type="ChEBI" id="CHEBI:74411"/>
        <dbReference type="ChEBI" id="CHEBI:82852"/>
        <dbReference type="EC" id="3.5.4.34"/>
    </reaction>
</comment>
<feature type="domain" description="A to I editase" evidence="13">
    <location>
        <begin position="59"/>
        <end position="233"/>
    </location>
</feature>
<dbReference type="InterPro" id="IPR001849">
    <property type="entry name" value="PH_domain"/>
</dbReference>
<dbReference type="Pfam" id="PF00169">
    <property type="entry name" value="PH"/>
    <property type="match status" value="1"/>
</dbReference>
<gene>
    <name evidence="14" type="ORF">DYB34_005023</name>
</gene>
<proteinExistence type="inferred from homology"/>
<comment type="cofactor">
    <cofactor evidence="5">
        <name>1D-myo-inositol hexakisphosphate</name>
        <dbReference type="ChEBI" id="CHEBI:58130"/>
    </cofactor>
</comment>
<evidence type="ECO:0000256" key="2">
    <source>
        <dbReference type="ARBA" id="ARBA00022723"/>
    </source>
</evidence>
<sequence>MSATTEDGVAAAALAWFRKTIPDKKHALNEHTIFSAIVLHETQIGDDADATHERFQVLSAGTGTKCVGVSGLCRDGFVVADSHAEAVCRRSFLRYLYQDQKHMPPDSIFEFAPVDSTTLVGPLQRRRRLKPSCRLYMYISEAPCGDGALYDLTDTTLEVIHESKLKKQKLDHPNDEVVTVPRRTTGAKQADSTAHSNAIGVARVKSGRSDILPANRTLSMSCSDKLCRWVVLSGVVVSQVQDADPTSFRGSCPCIVCSYIRVEGPGCATYITTKHPFPLSRSATRTSASGLSLNWTFGLSSLDDASVEYTIGARGVKMGAKKVLNDVNSKQKMSSRLSRRRLGRLAIALVGSEEGDLSPIATYDALKAVATSEAGTAFKKGSGGGFLIHRHNWKPRYLVLTLDALLYFDHQDGHLKGSVDLSDVYDTLALEIMPKDCHKTGHSAASEWRLRINTPSRQFVMAASCERDMREWVEALLSVFRANERRRSDTNRRQKATSSAASSQWTTNHPQVLCGTTMTF</sequence>
<comment type="function">
    <text evidence="6">Specifically deaminates adenosine-37 to inosine in tRNA-Ala.</text>
</comment>
<dbReference type="Pfam" id="PF02137">
    <property type="entry name" value="A_deamin"/>
    <property type="match status" value="1"/>
</dbReference>
<dbReference type="Gene3D" id="2.30.29.30">
    <property type="entry name" value="Pleckstrin-homology domain (PH domain)/Phosphotyrosine-binding domain (PTB)"/>
    <property type="match status" value="1"/>
</dbReference>
<dbReference type="EMBL" id="QUTB01004772">
    <property type="protein sequence ID" value="RHY59782.1"/>
    <property type="molecule type" value="Genomic_DNA"/>
</dbReference>
<comment type="similarity">
    <text evidence="7">Belongs to the ADAT1 family.</text>
</comment>
<dbReference type="AlphaFoldDB" id="A0A418C0S7"/>
<keyword evidence="1" id="KW-0819">tRNA processing</keyword>
<evidence type="ECO:0000256" key="9">
    <source>
        <dbReference type="ARBA" id="ARBA00040502"/>
    </source>
</evidence>
<dbReference type="InterPro" id="IPR002466">
    <property type="entry name" value="A_deamin"/>
</dbReference>
<evidence type="ECO:0000313" key="15">
    <source>
        <dbReference type="Proteomes" id="UP000283543"/>
    </source>
</evidence>
<dbReference type="PROSITE" id="PS50141">
    <property type="entry name" value="A_DEAMIN_EDITASE"/>
    <property type="match status" value="1"/>
</dbReference>
<evidence type="ECO:0000256" key="5">
    <source>
        <dbReference type="ARBA" id="ARBA00037026"/>
    </source>
</evidence>
<reference evidence="14 15" key="1">
    <citation type="submission" date="2018-08" db="EMBL/GenBank/DDBJ databases">
        <title>Aphanomyces genome sequencing and annotation.</title>
        <authorList>
            <person name="Minardi D."/>
            <person name="Oidtmann B."/>
            <person name="Van Der Giezen M."/>
            <person name="Studholme D.J."/>
        </authorList>
    </citation>
    <scope>NUCLEOTIDE SEQUENCE [LARGE SCALE GENOMIC DNA]</scope>
    <source>
        <strain evidence="14 15">Si</strain>
    </source>
</reference>
<dbReference type="EC" id="3.5.4.34" evidence="8"/>
<dbReference type="GO" id="GO:0046872">
    <property type="term" value="F:metal ion binding"/>
    <property type="evidence" value="ECO:0007669"/>
    <property type="project" value="UniProtKB-KW"/>
</dbReference>
<evidence type="ECO:0000256" key="8">
    <source>
        <dbReference type="ARBA" id="ARBA00038940"/>
    </source>
</evidence>
<evidence type="ECO:0000256" key="4">
    <source>
        <dbReference type="ARBA" id="ARBA00022833"/>
    </source>
</evidence>
<name>A0A418C0S7_APHAT</name>
<dbReference type="SMART" id="SM00552">
    <property type="entry name" value="ADEAMc"/>
    <property type="match status" value="1"/>
</dbReference>
<dbReference type="GO" id="GO:0003723">
    <property type="term" value="F:RNA binding"/>
    <property type="evidence" value="ECO:0007669"/>
    <property type="project" value="InterPro"/>
</dbReference>
<protein>
    <recommendedName>
        <fullName evidence="9">tRNA-specific adenosine deaminase 1</fullName>
        <ecNumber evidence="8">3.5.4.34</ecNumber>
    </recommendedName>
    <alternativeName>
        <fullName evidence="10">tRNA-specific adenosine-37 deaminase</fullName>
    </alternativeName>
</protein>
<keyword evidence="3" id="KW-0378">Hydrolase</keyword>
<evidence type="ECO:0000256" key="6">
    <source>
        <dbReference type="ARBA" id="ARBA00037784"/>
    </source>
</evidence>
<dbReference type="VEuPathDB" id="FungiDB:H257_10530"/>
<accession>A0A418C0S7</accession>